<name>A0A238FTY3_9BASI</name>
<evidence type="ECO:0000256" key="1">
    <source>
        <dbReference type="SAM" id="MobiDB-lite"/>
    </source>
</evidence>
<reference evidence="3" key="1">
    <citation type="submission" date="2016-09" db="EMBL/GenBank/DDBJ databases">
        <authorList>
            <person name="Jeantristanb JTB J.-T."/>
            <person name="Ricardo R."/>
        </authorList>
    </citation>
    <scope>NUCLEOTIDE SEQUENCE [LARGE SCALE GENOMIC DNA]</scope>
</reference>
<sequence>MCDGRQLGATDIVSSESFGQLKLVNSLFDSECQPSDAELDPSVSATCLAILTTTTASMLKSGPTSPDAPTMRILFHPLQSTQSTQSTQEVVYEHLELTSFGSPHIQSTCPPHELAIKAVYKATAVGIRYFSAEGKLHTFNRFQINFESHEDVLRFIDATKAWIPAKLSNDSQPSPLTARMTTRRSRTSQPNIIPTPFPPASPIAAGRLGEVKVHQCTGSSRSGVGGNSWPQPTPTSDQASWNDAQHSARNAHQFARPGDGEQSGINPIPSISSSPHLDSHVMDRLDRILPQLRGALRAPEEELSARGPDSCNGVRAESDVHHELASVTELAQLDDASLLDLIHNVLYEHDFELLVERVNGVLQRSDGWS</sequence>
<feature type="region of interest" description="Disordered" evidence="1">
    <location>
        <begin position="173"/>
        <end position="198"/>
    </location>
</feature>
<accession>A0A238FTY3</accession>
<protein>
    <submittedName>
        <fullName evidence="2">BQ2448_7565 protein</fullName>
    </submittedName>
</protein>
<gene>
    <name evidence="2" type="ORF">BQ2448_7565</name>
</gene>
<evidence type="ECO:0000313" key="2">
    <source>
        <dbReference type="EMBL" id="SCV74536.1"/>
    </source>
</evidence>
<dbReference type="Proteomes" id="UP000198372">
    <property type="component" value="Unassembled WGS sequence"/>
</dbReference>
<keyword evidence="3" id="KW-1185">Reference proteome</keyword>
<proteinExistence type="predicted"/>
<feature type="compositionally biased region" description="Polar residues" evidence="1">
    <location>
        <begin position="217"/>
        <end position="250"/>
    </location>
</feature>
<feature type="compositionally biased region" description="Low complexity" evidence="1">
    <location>
        <begin position="263"/>
        <end position="275"/>
    </location>
</feature>
<evidence type="ECO:0000313" key="3">
    <source>
        <dbReference type="Proteomes" id="UP000198372"/>
    </source>
</evidence>
<organism evidence="2 3">
    <name type="scientific">Microbotryum intermedium</name>
    <dbReference type="NCBI Taxonomy" id="269621"/>
    <lineage>
        <taxon>Eukaryota</taxon>
        <taxon>Fungi</taxon>
        <taxon>Dikarya</taxon>
        <taxon>Basidiomycota</taxon>
        <taxon>Pucciniomycotina</taxon>
        <taxon>Microbotryomycetes</taxon>
        <taxon>Microbotryales</taxon>
        <taxon>Microbotryaceae</taxon>
        <taxon>Microbotryum</taxon>
    </lineage>
</organism>
<feature type="region of interest" description="Disordered" evidence="1">
    <location>
        <begin position="217"/>
        <end position="277"/>
    </location>
</feature>
<dbReference type="AlphaFoldDB" id="A0A238FTY3"/>
<dbReference type="EMBL" id="FMSP01000023">
    <property type="protein sequence ID" value="SCV74536.1"/>
    <property type="molecule type" value="Genomic_DNA"/>
</dbReference>
<dbReference type="OrthoDB" id="3364736at2759"/>